<accession>A0ABP3R525</accession>
<feature type="region of interest" description="Disordered" evidence="1">
    <location>
        <begin position="40"/>
        <end position="66"/>
    </location>
</feature>
<dbReference type="EMBL" id="BAAACA010000015">
    <property type="protein sequence ID" value="GAA0599774.1"/>
    <property type="molecule type" value="Genomic_DNA"/>
</dbReference>
<evidence type="ECO:0000256" key="1">
    <source>
        <dbReference type="SAM" id="MobiDB-lite"/>
    </source>
</evidence>
<gene>
    <name evidence="2" type="ORF">GCM10010394_31580</name>
</gene>
<organism evidence="2 3">
    <name type="scientific">Streptomyces crystallinus</name>
    <dbReference type="NCBI Taxonomy" id="68191"/>
    <lineage>
        <taxon>Bacteria</taxon>
        <taxon>Bacillati</taxon>
        <taxon>Actinomycetota</taxon>
        <taxon>Actinomycetes</taxon>
        <taxon>Kitasatosporales</taxon>
        <taxon>Streptomycetaceae</taxon>
        <taxon>Streptomyces</taxon>
    </lineage>
</organism>
<keyword evidence="3" id="KW-1185">Reference proteome</keyword>
<dbReference type="Proteomes" id="UP001500668">
    <property type="component" value="Unassembled WGS sequence"/>
</dbReference>
<comment type="caution">
    <text evidence="2">The sequence shown here is derived from an EMBL/GenBank/DDBJ whole genome shotgun (WGS) entry which is preliminary data.</text>
</comment>
<reference evidence="3" key="1">
    <citation type="journal article" date="2019" name="Int. J. Syst. Evol. Microbiol.">
        <title>The Global Catalogue of Microorganisms (GCM) 10K type strain sequencing project: providing services to taxonomists for standard genome sequencing and annotation.</title>
        <authorList>
            <consortium name="The Broad Institute Genomics Platform"/>
            <consortium name="The Broad Institute Genome Sequencing Center for Infectious Disease"/>
            <person name="Wu L."/>
            <person name="Ma J."/>
        </authorList>
    </citation>
    <scope>NUCLEOTIDE SEQUENCE [LARGE SCALE GENOMIC DNA]</scope>
    <source>
        <strain evidence="3">JCM 5067</strain>
    </source>
</reference>
<sequence length="66" mass="7210">MWAAVPAPRWIPEPGVIVKDTARGRLGKVIAWDGDTRTVTLVPPDGDGESWETGVFRPANEPEGQR</sequence>
<evidence type="ECO:0000313" key="3">
    <source>
        <dbReference type="Proteomes" id="UP001500668"/>
    </source>
</evidence>
<name>A0ABP3R525_9ACTN</name>
<protein>
    <submittedName>
        <fullName evidence="2">Uncharacterized protein</fullName>
    </submittedName>
</protein>
<evidence type="ECO:0000313" key="2">
    <source>
        <dbReference type="EMBL" id="GAA0599774.1"/>
    </source>
</evidence>
<proteinExistence type="predicted"/>